<sequence length="200" mass="23235">MNSQYYHPYTFDLYTDQVSSSSQSFVLDPQMTSYVPQQYIPENPQKIPPSPSESSSPAPRLSRPRLHSPSTKQSHLHNPYARLAKKEEVKRRRIWNHAFEKAIFTPYELSTINAPNRRKIYVSSLEHHIDYMHKILEDMGHYPVEESELERHIGLNRKTAKSMVSGLFHDSSIYKLQLLELARANSDLQRILASFPPEPC</sequence>
<comment type="caution">
    <text evidence="2">The sequence shown here is derived from an EMBL/GenBank/DDBJ whole genome shotgun (WGS) entry which is preliminary data.</text>
</comment>
<dbReference type="InParanoid" id="A0A409VYJ7"/>
<evidence type="ECO:0000313" key="3">
    <source>
        <dbReference type="Proteomes" id="UP000284842"/>
    </source>
</evidence>
<gene>
    <name evidence="2" type="ORF">CVT24_012079</name>
</gene>
<evidence type="ECO:0000313" key="2">
    <source>
        <dbReference type="EMBL" id="PPQ71338.1"/>
    </source>
</evidence>
<name>A0A409VYJ7_9AGAR</name>
<feature type="compositionally biased region" description="Low complexity" evidence="1">
    <location>
        <begin position="52"/>
        <end position="61"/>
    </location>
</feature>
<dbReference type="Proteomes" id="UP000284842">
    <property type="component" value="Unassembled WGS sequence"/>
</dbReference>
<reference evidence="2 3" key="1">
    <citation type="journal article" date="2018" name="Evol. Lett.">
        <title>Horizontal gene cluster transfer increased hallucinogenic mushroom diversity.</title>
        <authorList>
            <person name="Reynolds H.T."/>
            <person name="Vijayakumar V."/>
            <person name="Gluck-Thaler E."/>
            <person name="Korotkin H.B."/>
            <person name="Matheny P.B."/>
            <person name="Slot J.C."/>
        </authorList>
    </citation>
    <scope>NUCLEOTIDE SEQUENCE [LARGE SCALE GENOMIC DNA]</scope>
    <source>
        <strain evidence="2 3">2629</strain>
    </source>
</reference>
<organism evidence="2 3">
    <name type="scientific">Panaeolus cyanescens</name>
    <dbReference type="NCBI Taxonomy" id="181874"/>
    <lineage>
        <taxon>Eukaryota</taxon>
        <taxon>Fungi</taxon>
        <taxon>Dikarya</taxon>
        <taxon>Basidiomycota</taxon>
        <taxon>Agaricomycotina</taxon>
        <taxon>Agaricomycetes</taxon>
        <taxon>Agaricomycetidae</taxon>
        <taxon>Agaricales</taxon>
        <taxon>Agaricineae</taxon>
        <taxon>Galeropsidaceae</taxon>
        <taxon>Panaeolus</taxon>
    </lineage>
</organism>
<dbReference type="AlphaFoldDB" id="A0A409VYJ7"/>
<protein>
    <submittedName>
        <fullName evidence="2">Uncharacterized protein</fullName>
    </submittedName>
</protein>
<proteinExistence type="predicted"/>
<dbReference type="OrthoDB" id="3245901at2759"/>
<feature type="region of interest" description="Disordered" evidence="1">
    <location>
        <begin position="40"/>
        <end position="83"/>
    </location>
</feature>
<keyword evidence="3" id="KW-1185">Reference proteome</keyword>
<dbReference type="EMBL" id="NHTK01005919">
    <property type="protein sequence ID" value="PPQ71338.1"/>
    <property type="molecule type" value="Genomic_DNA"/>
</dbReference>
<accession>A0A409VYJ7</accession>
<evidence type="ECO:0000256" key="1">
    <source>
        <dbReference type="SAM" id="MobiDB-lite"/>
    </source>
</evidence>